<evidence type="ECO:0000313" key="2">
    <source>
        <dbReference type="Proteomes" id="UP001177021"/>
    </source>
</evidence>
<gene>
    <name evidence="1" type="ORF">MILVUS5_LOCUS18183</name>
</gene>
<dbReference type="EMBL" id="CASHSV030000109">
    <property type="protein sequence ID" value="CAJ2650334.1"/>
    <property type="molecule type" value="Genomic_DNA"/>
</dbReference>
<evidence type="ECO:0000313" key="1">
    <source>
        <dbReference type="EMBL" id="CAJ2650334.1"/>
    </source>
</evidence>
<name>A0ACB0K260_TRIPR</name>
<sequence length="113" mass="12678">MILGVVAIYEFALGSLQFHSIDESVFITGSKPGMENALVVQKGHARWQSALCGYTFEALYPLSLLVPVDFLRLTSFIFAGIWSFFKDSTSSHKFKVLAWLFMIPTIPSCFFSI</sequence>
<organism evidence="1 2">
    <name type="scientific">Trifolium pratense</name>
    <name type="common">Red clover</name>
    <dbReference type="NCBI Taxonomy" id="57577"/>
    <lineage>
        <taxon>Eukaryota</taxon>
        <taxon>Viridiplantae</taxon>
        <taxon>Streptophyta</taxon>
        <taxon>Embryophyta</taxon>
        <taxon>Tracheophyta</taxon>
        <taxon>Spermatophyta</taxon>
        <taxon>Magnoliopsida</taxon>
        <taxon>eudicotyledons</taxon>
        <taxon>Gunneridae</taxon>
        <taxon>Pentapetalae</taxon>
        <taxon>rosids</taxon>
        <taxon>fabids</taxon>
        <taxon>Fabales</taxon>
        <taxon>Fabaceae</taxon>
        <taxon>Papilionoideae</taxon>
        <taxon>50 kb inversion clade</taxon>
        <taxon>NPAAA clade</taxon>
        <taxon>Hologalegina</taxon>
        <taxon>IRL clade</taxon>
        <taxon>Trifolieae</taxon>
        <taxon>Trifolium</taxon>
    </lineage>
</organism>
<comment type="caution">
    <text evidence="1">The sequence shown here is derived from an EMBL/GenBank/DDBJ whole genome shotgun (WGS) entry which is preliminary data.</text>
</comment>
<reference evidence="1" key="1">
    <citation type="submission" date="2023-10" db="EMBL/GenBank/DDBJ databases">
        <authorList>
            <person name="Rodriguez Cubillos JULIANA M."/>
            <person name="De Vega J."/>
        </authorList>
    </citation>
    <scope>NUCLEOTIDE SEQUENCE</scope>
</reference>
<keyword evidence="2" id="KW-1185">Reference proteome</keyword>
<dbReference type="Proteomes" id="UP001177021">
    <property type="component" value="Unassembled WGS sequence"/>
</dbReference>
<accession>A0ACB0K260</accession>
<protein>
    <submittedName>
        <fullName evidence="1">Uncharacterized protein</fullName>
    </submittedName>
</protein>
<proteinExistence type="predicted"/>